<dbReference type="InterPro" id="IPR036520">
    <property type="entry name" value="UPF0759_sf"/>
</dbReference>
<evidence type="ECO:0000313" key="1">
    <source>
        <dbReference type="EMBL" id="SHH21792.1"/>
    </source>
</evidence>
<sequence>MFYIGTSGWSYDHWQKIFYPEGLERSKWLNFYSVQFNTVEINSTFYRLPFESIVKSWYKKTPENFVFSLKGPRIITHKQRLKDVNEYFRKFIDRIKLLNEKLKVILWQLPPSLKEDKVLLSEFIDILPKNIKHTLELRHPSWFNDNIFSLLQKNNIAFCISDSSRYKSMWLKTANFVYIRFHGPKKLYASEYGEKLLKNFVTKILEFNCETYVYFNNDFNGFALKDAKLLKNIINSV</sequence>
<dbReference type="AlphaFoldDB" id="A0A1M5R640"/>
<dbReference type="SUPFAM" id="SSF117396">
    <property type="entry name" value="TM1631-like"/>
    <property type="match status" value="1"/>
</dbReference>
<accession>A0A1M5R640</accession>
<dbReference type="Pfam" id="PF01904">
    <property type="entry name" value="DUF72"/>
    <property type="match status" value="1"/>
</dbReference>
<proteinExistence type="predicted"/>
<dbReference type="EMBL" id="FQXN01000001">
    <property type="protein sequence ID" value="SHH21792.1"/>
    <property type="molecule type" value="Genomic_DNA"/>
</dbReference>
<dbReference type="OrthoDB" id="9780310at2"/>
<dbReference type="RefSeq" id="WP_073071489.1">
    <property type="nucleotide sequence ID" value="NZ_FQXN01000001.1"/>
</dbReference>
<protein>
    <submittedName>
        <fullName evidence="1">Uncharacterized conserved protein YecE, DUF72 family</fullName>
    </submittedName>
</protein>
<dbReference type="PANTHER" id="PTHR30348">
    <property type="entry name" value="UNCHARACTERIZED PROTEIN YECE"/>
    <property type="match status" value="1"/>
</dbReference>
<keyword evidence="2" id="KW-1185">Reference proteome</keyword>
<reference evidence="2" key="1">
    <citation type="submission" date="2016-11" db="EMBL/GenBank/DDBJ databases">
        <authorList>
            <person name="Varghese N."/>
            <person name="Submissions S."/>
        </authorList>
    </citation>
    <scope>NUCLEOTIDE SEQUENCE [LARGE SCALE GENOMIC DNA]</scope>
    <source>
        <strain evidence="2">DSM 15807</strain>
    </source>
</reference>
<dbReference type="Gene3D" id="3.20.20.410">
    <property type="entry name" value="Protein of unknown function UPF0759"/>
    <property type="match status" value="1"/>
</dbReference>
<gene>
    <name evidence="1" type="ORF">SAMN02745199_0360</name>
</gene>
<dbReference type="STRING" id="1123380.SAMN02745199_0360"/>
<dbReference type="PANTHER" id="PTHR30348:SF4">
    <property type="entry name" value="DUF72 DOMAIN-CONTAINING PROTEIN"/>
    <property type="match status" value="1"/>
</dbReference>
<organism evidence="1 2">
    <name type="scientific">Thermosipho atlanticus DSM 15807</name>
    <dbReference type="NCBI Taxonomy" id="1123380"/>
    <lineage>
        <taxon>Bacteria</taxon>
        <taxon>Thermotogati</taxon>
        <taxon>Thermotogota</taxon>
        <taxon>Thermotogae</taxon>
        <taxon>Thermotogales</taxon>
        <taxon>Fervidobacteriaceae</taxon>
        <taxon>Thermosipho</taxon>
    </lineage>
</organism>
<evidence type="ECO:0000313" key="2">
    <source>
        <dbReference type="Proteomes" id="UP000242592"/>
    </source>
</evidence>
<dbReference type="InterPro" id="IPR002763">
    <property type="entry name" value="DUF72"/>
</dbReference>
<dbReference type="Proteomes" id="UP000242592">
    <property type="component" value="Unassembled WGS sequence"/>
</dbReference>
<name>A0A1M5R640_9BACT</name>